<organism evidence="1 2">
    <name type="scientific">Letharia columbiana</name>
    <dbReference type="NCBI Taxonomy" id="112416"/>
    <lineage>
        <taxon>Eukaryota</taxon>
        <taxon>Fungi</taxon>
        <taxon>Dikarya</taxon>
        <taxon>Ascomycota</taxon>
        <taxon>Pezizomycotina</taxon>
        <taxon>Lecanoromycetes</taxon>
        <taxon>OSLEUM clade</taxon>
        <taxon>Lecanoromycetidae</taxon>
        <taxon>Lecanorales</taxon>
        <taxon>Lecanorineae</taxon>
        <taxon>Parmeliaceae</taxon>
        <taxon>Letharia</taxon>
    </lineage>
</organism>
<dbReference type="InterPro" id="IPR036250">
    <property type="entry name" value="AcylCo_DH-like_C"/>
</dbReference>
<dbReference type="GO" id="GO:0003995">
    <property type="term" value="F:acyl-CoA dehydrogenase activity"/>
    <property type="evidence" value="ECO:0007669"/>
    <property type="project" value="TreeGrafter"/>
</dbReference>
<dbReference type="Gene3D" id="1.20.140.10">
    <property type="entry name" value="Butyryl-CoA Dehydrogenase, subunit A, domain 3"/>
    <property type="match status" value="1"/>
</dbReference>
<dbReference type="PANTHER" id="PTHR42707:SF2">
    <property type="entry name" value="ACD11 DEHYDROGENASE"/>
    <property type="match status" value="1"/>
</dbReference>
<evidence type="ECO:0000313" key="2">
    <source>
        <dbReference type="Proteomes" id="UP000578531"/>
    </source>
</evidence>
<dbReference type="GeneID" id="59282869"/>
<dbReference type="EMBL" id="JACCJC010000003">
    <property type="protein sequence ID" value="KAF6240525.1"/>
    <property type="molecule type" value="Genomic_DNA"/>
</dbReference>
<name>A0A8H6G506_9LECA</name>
<reference evidence="1 2" key="1">
    <citation type="journal article" date="2020" name="Genomics">
        <title>Complete, high-quality genomes from long-read metagenomic sequencing of two wolf lichen thalli reveals enigmatic genome architecture.</title>
        <authorList>
            <person name="McKenzie S.K."/>
            <person name="Walston R.F."/>
            <person name="Allen J.L."/>
        </authorList>
    </citation>
    <scope>NUCLEOTIDE SEQUENCE [LARGE SCALE GENOMIC DNA]</scope>
    <source>
        <strain evidence="1">WasteWater2</strain>
    </source>
</reference>
<dbReference type="SUPFAM" id="SSF47203">
    <property type="entry name" value="Acyl-CoA dehydrogenase C-terminal domain-like"/>
    <property type="match status" value="1"/>
</dbReference>
<keyword evidence="2" id="KW-1185">Reference proteome</keyword>
<sequence length="270" mass="29026">MASNGSRALQIPTRPFYSQGRQKEASRLSVHLCGGLSTVVRAWILQTKVQKLNGVTIQRRGCKHGTRPVPTAELRRANTRTGLVGTLGQGTKEISTILNATRVHDAVSACGLGGRGLVISRVFARARYVRGTSSIDLPAGCRTMAKWDVEYRANMQLMFSAVALLGTSEQSVSSQASVSSAAAFVPKKPAPMLPLRVLTPTMKALMAKAAISGLGNTNIARVYRDANALRHLGRYNRHVMADDTVYVLKGKWGAEVLGPSENWVGAGAER</sequence>
<proteinExistence type="predicted"/>
<gene>
    <name evidence="1" type="ORF">HO173_001193</name>
</gene>
<dbReference type="InterPro" id="IPR052904">
    <property type="entry name" value="Acyl-CoA_dehydrogenase-like"/>
</dbReference>
<evidence type="ECO:0000313" key="1">
    <source>
        <dbReference type="EMBL" id="KAF6240525.1"/>
    </source>
</evidence>
<dbReference type="RefSeq" id="XP_037169784.1">
    <property type="nucleotide sequence ID" value="XM_037303137.1"/>
</dbReference>
<accession>A0A8H6G506</accession>
<dbReference type="AlphaFoldDB" id="A0A8H6G506"/>
<dbReference type="Proteomes" id="UP000578531">
    <property type="component" value="Unassembled WGS sequence"/>
</dbReference>
<protein>
    <submittedName>
        <fullName evidence="1">Uncharacterized protein</fullName>
    </submittedName>
</protein>
<dbReference type="PANTHER" id="PTHR42707">
    <property type="entry name" value="ACYL-COA DEHYDROGENASE"/>
    <property type="match status" value="1"/>
</dbReference>
<dbReference type="OrthoDB" id="5406732at2759"/>
<comment type="caution">
    <text evidence="1">The sequence shown here is derived from an EMBL/GenBank/DDBJ whole genome shotgun (WGS) entry which is preliminary data.</text>
</comment>